<evidence type="ECO:0000313" key="2">
    <source>
        <dbReference type="Proteomes" id="UP000326380"/>
    </source>
</evidence>
<protein>
    <submittedName>
        <fullName evidence="1">Uncharacterized protein</fullName>
    </submittedName>
</protein>
<accession>A0A7L4ZWY4</accession>
<gene>
    <name evidence="1" type="ORF">F0P96_17240</name>
</gene>
<comment type="caution">
    <text evidence="1">The sequence shown here is derived from an EMBL/GenBank/DDBJ whole genome shotgun (WGS) entry which is preliminary data.</text>
</comment>
<name>A0A7L4ZWY4_9BACT</name>
<dbReference type="Proteomes" id="UP000326380">
    <property type="component" value="Unassembled WGS sequence"/>
</dbReference>
<organism evidence="1 2">
    <name type="scientific">Hymenobacter busanensis</name>
    <dbReference type="NCBI Taxonomy" id="2607656"/>
    <lineage>
        <taxon>Bacteria</taxon>
        <taxon>Pseudomonadati</taxon>
        <taxon>Bacteroidota</taxon>
        <taxon>Cytophagia</taxon>
        <taxon>Cytophagales</taxon>
        <taxon>Hymenobacteraceae</taxon>
        <taxon>Hymenobacter</taxon>
    </lineage>
</organism>
<evidence type="ECO:0000313" key="1">
    <source>
        <dbReference type="EMBL" id="KAA9327720.1"/>
    </source>
</evidence>
<reference evidence="1 2" key="1">
    <citation type="submission" date="2019-09" db="EMBL/GenBank/DDBJ databases">
        <title>Genome sequence of Hymenobacter sp. M3.</title>
        <authorList>
            <person name="Srinivasan S."/>
        </authorList>
    </citation>
    <scope>NUCLEOTIDE SEQUENCE [LARGE SCALE GENOMIC DNA]</scope>
    <source>
        <strain evidence="1 2">M3</strain>
    </source>
</reference>
<sequence length="104" mass="10707">MLLLTLVGCDKETPAPTPTPAPTTQTGSLTGRLAPAGSASLVLYGLGTTYTPLPDPVTGVLTLPELPVGSYSLVITPKRGYSAVLKSLPVLIAAGQRPLRPIAW</sequence>
<keyword evidence="2" id="KW-1185">Reference proteome</keyword>
<dbReference type="AlphaFoldDB" id="A0A7L4ZWY4"/>
<dbReference type="EMBL" id="VTWU01000006">
    <property type="protein sequence ID" value="KAA9327720.1"/>
    <property type="molecule type" value="Genomic_DNA"/>
</dbReference>
<dbReference type="RefSeq" id="WP_151080168.1">
    <property type="nucleotide sequence ID" value="NZ_CP047647.1"/>
</dbReference>
<proteinExistence type="predicted"/>